<protein>
    <recommendedName>
        <fullName evidence="1">Reverse transcriptase zinc-binding domain-containing protein</fullName>
    </recommendedName>
</protein>
<dbReference type="EMBL" id="QGKX02000996">
    <property type="protein sequence ID" value="KAF3554586.1"/>
    <property type="molecule type" value="Genomic_DNA"/>
</dbReference>
<evidence type="ECO:0000259" key="1">
    <source>
        <dbReference type="Pfam" id="PF13966"/>
    </source>
</evidence>
<evidence type="ECO:0000313" key="2">
    <source>
        <dbReference type="EMBL" id="KAF3554586.1"/>
    </source>
</evidence>
<feature type="domain" description="Reverse transcriptase zinc-binding" evidence="1">
    <location>
        <begin position="101"/>
        <end position="176"/>
    </location>
</feature>
<gene>
    <name evidence="2" type="ORF">F2Q69_00016392</name>
</gene>
<evidence type="ECO:0000313" key="3">
    <source>
        <dbReference type="Proteomes" id="UP000712600"/>
    </source>
</evidence>
<dbReference type="InterPro" id="IPR026960">
    <property type="entry name" value="RVT-Znf"/>
</dbReference>
<accession>A0A8S9QNC6</accession>
<proteinExistence type="predicted"/>
<sequence>MANTWSSLCCSRRSLGTAEKTSSHGPNTFGLRVPYLDMRSISGFVALIAFQHERGWHHGVYKHHCHAAYVALLMKLVTTCCYVVNSDEYCWLVIDIEYPYWEVRRDREGKQPWTQHVWFKGAVPRHAFNFWICCFDRLPTRARMASWGLQTSLSCCLCGSFNETRDHLLLRCEFNNLTPRKLNGLASEAVIYSLRTELNRRLHGANTLTTVTIFKLLGRFIRNGTVANRNWKVFCNLMQAWLTYE</sequence>
<organism evidence="2 3">
    <name type="scientific">Brassica cretica</name>
    <name type="common">Mustard</name>
    <dbReference type="NCBI Taxonomy" id="69181"/>
    <lineage>
        <taxon>Eukaryota</taxon>
        <taxon>Viridiplantae</taxon>
        <taxon>Streptophyta</taxon>
        <taxon>Embryophyta</taxon>
        <taxon>Tracheophyta</taxon>
        <taxon>Spermatophyta</taxon>
        <taxon>Magnoliopsida</taxon>
        <taxon>eudicotyledons</taxon>
        <taxon>Gunneridae</taxon>
        <taxon>Pentapetalae</taxon>
        <taxon>rosids</taxon>
        <taxon>malvids</taxon>
        <taxon>Brassicales</taxon>
        <taxon>Brassicaceae</taxon>
        <taxon>Brassiceae</taxon>
        <taxon>Brassica</taxon>
    </lineage>
</organism>
<dbReference type="Proteomes" id="UP000712600">
    <property type="component" value="Unassembled WGS sequence"/>
</dbReference>
<dbReference type="Pfam" id="PF13966">
    <property type="entry name" value="zf-RVT"/>
    <property type="match status" value="1"/>
</dbReference>
<dbReference type="AlphaFoldDB" id="A0A8S9QNC6"/>
<comment type="caution">
    <text evidence="2">The sequence shown here is derived from an EMBL/GenBank/DDBJ whole genome shotgun (WGS) entry which is preliminary data.</text>
</comment>
<reference evidence="2" key="1">
    <citation type="submission" date="2019-12" db="EMBL/GenBank/DDBJ databases">
        <title>Genome sequencing and annotation of Brassica cretica.</title>
        <authorList>
            <person name="Studholme D.J."/>
            <person name="Sarris P."/>
        </authorList>
    </citation>
    <scope>NUCLEOTIDE SEQUENCE</scope>
    <source>
        <strain evidence="2">PFS-109/04</strain>
        <tissue evidence="2">Leaf</tissue>
    </source>
</reference>
<name>A0A8S9QNC6_BRACR</name>